<name>A0A8H7F371_AGABI</name>
<accession>A0A8H7F371</accession>
<gene>
    <name evidence="2" type="ORF">Agabi119p4_4377</name>
</gene>
<sequence>MELEHIQRDFNWIHWVFVMEQESKLSLPNFLKILASNGVPVPKAMAIAGKIYKENNTPSKLSELTDTKLGIAGITDKEDRKAILSAFRKAGYVYKGKPITKETGETTVESSSAEISQTSEQVGPSKVFLRPKRKRGLSKDRNEYLLGEADESERDNGNFEFNEILDEDVLHKKSCVINRAPVMMAWAMVVAERLGFNRPEALSIASVYTEMNAISKGIYLGVFDRGKGKDIAAVPGTQPYVDIMGRRIPLYQSQEGQWRALISGKPIFPGAAFSYITRSFKQTTPYMMGAFQLLASSYSPDVLNTRGWSLYADLRPQADGWGKRSEVKCATILGLRRGQPTFDPSSIIKPMIRVEAVSDEPLKISNEVDYPEAKKLRMSSDEA</sequence>
<evidence type="ECO:0000256" key="1">
    <source>
        <dbReference type="SAM" id="MobiDB-lite"/>
    </source>
</evidence>
<reference evidence="2 3" key="1">
    <citation type="journal article" name="Sci. Rep.">
        <title>Telomere-to-telomere assembled and centromere annotated genomes of the two main subspecies of the button mushroom Agaricus bisporus reveal especially polymorphic chromosome ends.</title>
        <authorList>
            <person name="Sonnenberg A.S.M."/>
            <person name="Sedaghat-Telgerd N."/>
            <person name="Lavrijssen B."/>
            <person name="Ohm R.A."/>
            <person name="Hendrickx P.M."/>
            <person name="Scholtmeijer K."/>
            <person name="Baars J.J.P."/>
            <person name="van Peer A."/>
        </authorList>
    </citation>
    <scope>NUCLEOTIDE SEQUENCE [LARGE SCALE GENOMIC DNA]</scope>
    <source>
        <strain evidence="2 3">H119_p4</strain>
    </source>
</reference>
<evidence type="ECO:0000313" key="2">
    <source>
        <dbReference type="EMBL" id="KAF7775984.1"/>
    </source>
</evidence>
<evidence type="ECO:0000313" key="3">
    <source>
        <dbReference type="Proteomes" id="UP000629468"/>
    </source>
</evidence>
<protein>
    <submittedName>
        <fullName evidence="2">Uncharacterized protein</fullName>
    </submittedName>
</protein>
<dbReference type="Proteomes" id="UP000629468">
    <property type="component" value="Unassembled WGS sequence"/>
</dbReference>
<comment type="caution">
    <text evidence="2">The sequence shown here is derived from an EMBL/GenBank/DDBJ whole genome shotgun (WGS) entry which is preliminary data.</text>
</comment>
<feature type="compositionally biased region" description="Polar residues" evidence="1">
    <location>
        <begin position="105"/>
        <end position="122"/>
    </location>
</feature>
<proteinExistence type="predicted"/>
<feature type="region of interest" description="Disordered" evidence="1">
    <location>
        <begin position="103"/>
        <end position="125"/>
    </location>
</feature>
<dbReference type="EMBL" id="JABXXO010000006">
    <property type="protein sequence ID" value="KAF7775984.1"/>
    <property type="molecule type" value="Genomic_DNA"/>
</dbReference>
<organism evidence="2 3">
    <name type="scientific">Agaricus bisporus var. burnettii</name>
    <dbReference type="NCBI Taxonomy" id="192524"/>
    <lineage>
        <taxon>Eukaryota</taxon>
        <taxon>Fungi</taxon>
        <taxon>Dikarya</taxon>
        <taxon>Basidiomycota</taxon>
        <taxon>Agaricomycotina</taxon>
        <taxon>Agaricomycetes</taxon>
        <taxon>Agaricomycetidae</taxon>
        <taxon>Agaricales</taxon>
        <taxon>Agaricineae</taxon>
        <taxon>Agaricaceae</taxon>
        <taxon>Agaricus</taxon>
    </lineage>
</organism>
<dbReference type="AlphaFoldDB" id="A0A8H7F371"/>